<gene>
    <name evidence="2" type="ORF">M8A51_10950</name>
</gene>
<dbReference type="EMBL" id="JAMKFE010000005">
    <property type="protein sequence ID" value="MCM5680051.1"/>
    <property type="molecule type" value="Genomic_DNA"/>
</dbReference>
<dbReference type="RefSeq" id="WP_251778295.1">
    <property type="nucleotide sequence ID" value="NZ_JAMKFE010000005.1"/>
</dbReference>
<keyword evidence="1" id="KW-0472">Membrane</keyword>
<dbReference type="Proteomes" id="UP001165541">
    <property type="component" value="Unassembled WGS sequence"/>
</dbReference>
<comment type="caution">
    <text evidence="2">The sequence shown here is derived from an EMBL/GenBank/DDBJ whole genome shotgun (WGS) entry which is preliminary data.</text>
</comment>
<evidence type="ECO:0000313" key="2">
    <source>
        <dbReference type="EMBL" id="MCM5680051.1"/>
    </source>
</evidence>
<feature type="transmembrane region" description="Helical" evidence="1">
    <location>
        <begin position="110"/>
        <end position="129"/>
    </location>
</feature>
<protein>
    <submittedName>
        <fullName evidence="2">DUF4383 domain-containing protein</fullName>
    </submittedName>
</protein>
<keyword evidence="1" id="KW-1133">Transmembrane helix</keyword>
<evidence type="ECO:0000256" key="1">
    <source>
        <dbReference type="SAM" id="Phobius"/>
    </source>
</evidence>
<name>A0ABT0YMU2_9BURK</name>
<sequence length="135" mass="14547">MKVRTFAFVYGAVFLIVAIAGFIPGMTAPHTHPDVTVTAGMGLLLGLFPVNVLHNVFHAAFGLWGLVAGRGFDAARIYAKAVGIVYTALALMGLIPALRLHTTFGLVPLYGHDVWLHIVLAAVALYFGFRRDADR</sequence>
<proteinExistence type="predicted"/>
<reference evidence="2" key="1">
    <citation type="submission" date="2022-05" db="EMBL/GenBank/DDBJ databases">
        <title>Schlegelella sp. nov., isolated from mangrove soil.</title>
        <authorList>
            <person name="Liu Y."/>
            <person name="Ge X."/>
            <person name="Liu W."/>
        </authorList>
    </citation>
    <scope>NUCLEOTIDE SEQUENCE</scope>
    <source>
        <strain evidence="2">S2-27</strain>
    </source>
</reference>
<keyword evidence="3" id="KW-1185">Reference proteome</keyword>
<feature type="transmembrane region" description="Helical" evidence="1">
    <location>
        <begin position="7"/>
        <end position="27"/>
    </location>
</feature>
<organism evidence="2 3">
    <name type="scientific">Caldimonas mangrovi</name>
    <dbReference type="NCBI Taxonomy" id="2944811"/>
    <lineage>
        <taxon>Bacteria</taxon>
        <taxon>Pseudomonadati</taxon>
        <taxon>Pseudomonadota</taxon>
        <taxon>Betaproteobacteria</taxon>
        <taxon>Burkholderiales</taxon>
        <taxon>Sphaerotilaceae</taxon>
        <taxon>Caldimonas</taxon>
    </lineage>
</organism>
<accession>A0ABT0YMU2</accession>
<dbReference type="Pfam" id="PF14325">
    <property type="entry name" value="DUF4383"/>
    <property type="match status" value="1"/>
</dbReference>
<feature type="transmembrane region" description="Helical" evidence="1">
    <location>
        <begin position="39"/>
        <end position="65"/>
    </location>
</feature>
<keyword evidence="1" id="KW-0812">Transmembrane</keyword>
<feature type="transmembrane region" description="Helical" evidence="1">
    <location>
        <begin position="77"/>
        <end position="98"/>
    </location>
</feature>
<evidence type="ECO:0000313" key="3">
    <source>
        <dbReference type="Proteomes" id="UP001165541"/>
    </source>
</evidence>